<proteinExistence type="predicted"/>
<comment type="caution">
    <text evidence="2">The sequence shown here is derived from an EMBL/GenBank/DDBJ whole genome shotgun (WGS) entry which is preliminary data.</text>
</comment>
<organism evidence="2 3">
    <name type="scientific">Sphagnum jensenii</name>
    <dbReference type="NCBI Taxonomy" id="128206"/>
    <lineage>
        <taxon>Eukaryota</taxon>
        <taxon>Viridiplantae</taxon>
        <taxon>Streptophyta</taxon>
        <taxon>Embryophyta</taxon>
        <taxon>Bryophyta</taxon>
        <taxon>Sphagnophytina</taxon>
        <taxon>Sphagnopsida</taxon>
        <taxon>Sphagnales</taxon>
        <taxon>Sphagnaceae</taxon>
        <taxon>Sphagnum</taxon>
    </lineage>
</organism>
<feature type="compositionally biased region" description="Acidic residues" evidence="1">
    <location>
        <begin position="377"/>
        <end position="388"/>
    </location>
</feature>
<evidence type="ECO:0000256" key="1">
    <source>
        <dbReference type="SAM" id="MobiDB-lite"/>
    </source>
</evidence>
<feature type="compositionally biased region" description="Acidic residues" evidence="1">
    <location>
        <begin position="346"/>
        <end position="363"/>
    </location>
</feature>
<dbReference type="EMBL" id="CAXAQS010000553">
    <property type="protein sequence ID" value="CAK9252110.1"/>
    <property type="molecule type" value="Genomic_DNA"/>
</dbReference>
<protein>
    <submittedName>
        <fullName evidence="2">Uncharacterized protein</fullName>
    </submittedName>
</protein>
<sequence>MMSLFEHTYLSEASKASFLSKNNSTSAEAMRLQFQHFHDVLQGHQAPRAMELAMELWTRDPSATLSFLIVYSMRFSVPIPRFWAPVVWLWGVLSKPISHGIKALPLTTSSYILSFVMVWVEHIALMKAVESIEKAYIQASIDEQKKTMYPVLFSNQPLDLSILPISKKDVWASFPPEQKNANGFNMMDLPNQSFRSSSSSTPTIDMATQFNSSSSSLPYTSTFNYPCPDHINVYAAESGFCLTFYFLEHLWGAAFKIPIWKQTTVKDVLTGASKQQHDQSTKSRMSPIEAIHGRASNDKGVDDTGDRNTSIRSRKRRFDLDSSGSEGVNTPPRSRSSSSYIRHNDGEEDEEEGSGEEDGDNTGDDIQVTLAPHISSDNEDEDEDDDNEPYGGMSKSPIQPATKGSIVSSSSLSPSSQKHDMTSKSPSAFTQHLLCARAKNAHLLRFLAAREDVCGLGWTSSHVALMILIFQRASVCYYTRFVSQRDIIDESSSSISGLEKWQNSQLVTQPRFFNPQGLCALQQIGYLNWLFQIVEKRAERTMSGAVSVFESVYATDQSSVSALGTVEAVPSNNWLSRVLCSRACLQPLWAAFVFGTESTYGKGLKISISHKGLSPHRISAP</sequence>
<evidence type="ECO:0000313" key="2">
    <source>
        <dbReference type="EMBL" id="CAK9252110.1"/>
    </source>
</evidence>
<reference evidence="2" key="1">
    <citation type="submission" date="2024-02" db="EMBL/GenBank/DDBJ databases">
        <authorList>
            <consortium name="ELIXIR-Norway"/>
            <consortium name="Elixir Norway"/>
        </authorList>
    </citation>
    <scope>NUCLEOTIDE SEQUENCE</scope>
</reference>
<name>A0ABP0VCD6_9BRYO</name>
<evidence type="ECO:0000313" key="3">
    <source>
        <dbReference type="Proteomes" id="UP001497444"/>
    </source>
</evidence>
<feature type="region of interest" description="Disordered" evidence="1">
    <location>
        <begin position="271"/>
        <end position="424"/>
    </location>
</feature>
<feature type="compositionally biased region" description="Low complexity" evidence="1">
    <location>
        <begin position="405"/>
        <end position="416"/>
    </location>
</feature>
<feature type="compositionally biased region" description="Basic and acidic residues" evidence="1">
    <location>
        <begin position="291"/>
        <end position="306"/>
    </location>
</feature>
<accession>A0ABP0VCD6</accession>
<keyword evidence="3" id="KW-1185">Reference proteome</keyword>
<dbReference type="Proteomes" id="UP001497444">
    <property type="component" value="Unassembled WGS sequence"/>
</dbReference>
<gene>
    <name evidence="2" type="ORF">CSSPJE1EN1_LOCUS27488</name>
</gene>